<dbReference type="AlphaFoldDB" id="A0AAV8WL27"/>
<evidence type="ECO:0000313" key="3">
    <source>
        <dbReference type="Proteomes" id="UP001162156"/>
    </source>
</evidence>
<organism evidence="2 3">
    <name type="scientific">Rhamnusium bicolor</name>
    <dbReference type="NCBI Taxonomy" id="1586634"/>
    <lineage>
        <taxon>Eukaryota</taxon>
        <taxon>Metazoa</taxon>
        <taxon>Ecdysozoa</taxon>
        <taxon>Arthropoda</taxon>
        <taxon>Hexapoda</taxon>
        <taxon>Insecta</taxon>
        <taxon>Pterygota</taxon>
        <taxon>Neoptera</taxon>
        <taxon>Endopterygota</taxon>
        <taxon>Coleoptera</taxon>
        <taxon>Polyphaga</taxon>
        <taxon>Cucujiformia</taxon>
        <taxon>Chrysomeloidea</taxon>
        <taxon>Cerambycidae</taxon>
        <taxon>Lepturinae</taxon>
        <taxon>Rhagiini</taxon>
        <taxon>Rhamnusium</taxon>
    </lineage>
</organism>
<evidence type="ECO:0000256" key="1">
    <source>
        <dbReference type="SAM" id="Phobius"/>
    </source>
</evidence>
<dbReference type="EMBL" id="JANEYF010005713">
    <property type="protein sequence ID" value="KAJ8927209.1"/>
    <property type="molecule type" value="Genomic_DNA"/>
</dbReference>
<reference evidence="2" key="1">
    <citation type="journal article" date="2023" name="Insect Mol. Biol.">
        <title>Genome sequencing provides insights into the evolution of gene families encoding plant cell wall-degrading enzymes in longhorned beetles.</title>
        <authorList>
            <person name="Shin N.R."/>
            <person name="Okamura Y."/>
            <person name="Kirsch R."/>
            <person name="Pauchet Y."/>
        </authorList>
    </citation>
    <scope>NUCLEOTIDE SEQUENCE</scope>
    <source>
        <strain evidence="2">RBIC_L_NR</strain>
    </source>
</reference>
<keyword evidence="3" id="KW-1185">Reference proteome</keyword>
<keyword evidence="1" id="KW-1133">Transmembrane helix</keyword>
<name>A0AAV8WL27_9CUCU</name>
<comment type="caution">
    <text evidence="2">The sequence shown here is derived from an EMBL/GenBank/DDBJ whole genome shotgun (WGS) entry which is preliminary data.</text>
</comment>
<sequence>MFKHRKLKVFKVASPIFLSITLFGCATMYLEVKQIFL</sequence>
<evidence type="ECO:0000313" key="2">
    <source>
        <dbReference type="EMBL" id="KAJ8927209.1"/>
    </source>
</evidence>
<accession>A0AAV8WL27</accession>
<proteinExistence type="predicted"/>
<feature type="transmembrane region" description="Helical" evidence="1">
    <location>
        <begin position="12"/>
        <end position="30"/>
    </location>
</feature>
<protein>
    <submittedName>
        <fullName evidence="2">Uncharacterized protein</fullName>
    </submittedName>
</protein>
<keyword evidence="1" id="KW-0812">Transmembrane</keyword>
<dbReference type="PROSITE" id="PS51257">
    <property type="entry name" value="PROKAR_LIPOPROTEIN"/>
    <property type="match status" value="1"/>
</dbReference>
<gene>
    <name evidence="2" type="ORF">NQ314_020355</name>
</gene>
<dbReference type="Proteomes" id="UP001162156">
    <property type="component" value="Unassembled WGS sequence"/>
</dbReference>
<keyword evidence="1" id="KW-0472">Membrane</keyword>